<dbReference type="Gene3D" id="3.40.50.1100">
    <property type="match status" value="2"/>
</dbReference>
<accession>A0A8X9ACM0</accession>
<evidence type="ECO:0000256" key="2">
    <source>
        <dbReference type="ARBA" id="ARBA00010869"/>
    </source>
</evidence>
<sequence>MEVLRFVPAQSPLRRATFSGSEPFSATVAVAVAPSPILSNVKELGSAAPLSPPLPEEVVPPSSLQCESGYLLPNRYSGNSAGGDGTLNAMEYLTSILSSKVYDVAYESPLQLASKLSDRLGANVWLKREDFQPVFSFKIRGAYNMMAKLSKEQLERGVICSSAGNHAQGVVLAAQKLGCNAVIVMPVTTPEIKWRSVERLGATVVIVGDSYDEAQAFAKKQAEEEGRTFVPPFDHPGGGGLIAGNGIAAYVKRVSPEVKIIGVEPFDANAMALSLHHGPRVVLDHNDPRDVVFAAIVFAAKEKLGYVLGCQNG</sequence>
<evidence type="ECO:0000313" key="6">
    <source>
        <dbReference type="EMBL" id="KAG6437292.1"/>
    </source>
</evidence>
<dbReference type="Pfam" id="PF00291">
    <property type="entry name" value="PALP"/>
    <property type="match status" value="1"/>
</dbReference>
<reference evidence="6" key="2">
    <citation type="submission" date="2020-08" db="EMBL/GenBank/DDBJ databases">
        <title>Plant Genome Project.</title>
        <authorList>
            <person name="Zhang R.-G."/>
        </authorList>
    </citation>
    <scope>NUCLEOTIDE SEQUENCE</scope>
    <source>
        <strain evidence="6">Huo1</strain>
        <tissue evidence="6">Leaf</tissue>
    </source>
</reference>
<dbReference type="InterPro" id="IPR001926">
    <property type="entry name" value="TrpB-like_PALP"/>
</dbReference>
<dbReference type="GO" id="GO:0006565">
    <property type="term" value="P:L-serine catabolic process"/>
    <property type="evidence" value="ECO:0007669"/>
    <property type="project" value="TreeGrafter"/>
</dbReference>
<dbReference type="InterPro" id="IPR050147">
    <property type="entry name" value="Ser/Thr_Dehydratase"/>
</dbReference>
<evidence type="ECO:0000259" key="5">
    <source>
        <dbReference type="Pfam" id="PF00291"/>
    </source>
</evidence>
<dbReference type="GO" id="GO:0003941">
    <property type="term" value="F:L-serine ammonia-lyase activity"/>
    <property type="evidence" value="ECO:0007669"/>
    <property type="project" value="TreeGrafter"/>
</dbReference>
<dbReference type="PANTHER" id="PTHR48078:SF11">
    <property type="entry name" value="THREONINE DEHYDRATASE, MITOCHONDRIAL"/>
    <property type="match status" value="1"/>
</dbReference>
<dbReference type="PROSITE" id="PS00165">
    <property type="entry name" value="DEHYDRATASE_SER_THR"/>
    <property type="match status" value="1"/>
</dbReference>
<protein>
    <recommendedName>
        <fullName evidence="5">Tryptophan synthase beta chain-like PALP domain-containing protein</fullName>
    </recommendedName>
</protein>
<comment type="caution">
    <text evidence="6">The sequence shown here is derived from an EMBL/GenBank/DDBJ whole genome shotgun (WGS) entry which is preliminary data.</text>
</comment>
<evidence type="ECO:0000256" key="4">
    <source>
        <dbReference type="ARBA" id="ARBA00023239"/>
    </source>
</evidence>
<comment type="similarity">
    <text evidence="2">Belongs to the serine/threonine dehydratase family.</text>
</comment>
<dbReference type="InterPro" id="IPR000634">
    <property type="entry name" value="Ser/Thr_deHydtase_PyrdxlP-BS"/>
</dbReference>
<keyword evidence="3" id="KW-0663">Pyridoxal phosphate</keyword>
<gene>
    <name evidence="6" type="ORF">SASPL_102206</name>
</gene>
<reference evidence="6" key="1">
    <citation type="submission" date="2018-01" db="EMBL/GenBank/DDBJ databases">
        <authorList>
            <person name="Mao J.F."/>
        </authorList>
    </citation>
    <scope>NUCLEOTIDE SEQUENCE</scope>
    <source>
        <strain evidence="6">Huo1</strain>
        <tissue evidence="6">Leaf</tissue>
    </source>
</reference>
<dbReference type="InterPro" id="IPR036052">
    <property type="entry name" value="TrpB-like_PALP_sf"/>
</dbReference>
<organism evidence="6">
    <name type="scientific">Salvia splendens</name>
    <name type="common">Scarlet sage</name>
    <dbReference type="NCBI Taxonomy" id="180675"/>
    <lineage>
        <taxon>Eukaryota</taxon>
        <taxon>Viridiplantae</taxon>
        <taxon>Streptophyta</taxon>
        <taxon>Embryophyta</taxon>
        <taxon>Tracheophyta</taxon>
        <taxon>Spermatophyta</taxon>
        <taxon>Magnoliopsida</taxon>
        <taxon>eudicotyledons</taxon>
        <taxon>Gunneridae</taxon>
        <taxon>Pentapetalae</taxon>
        <taxon>asterids</taxon>
        <taxon>lamiids</taxon>
        <taxon>Lamiales</taxon>
        <taxon>Lamiaceae</taxon>
        <taxon>Nepetoideae</taxon>
        <taxon>Mentheae</taxon>
        <taxon>Salviinae</taxon>
        <taxon>Salvia</taxon>
        <taxon>Salvia subgen. Calosphace</taxon>
        <taxon>core Calosphace</taxon>
    </lineage>
</organism>
<name>A0A8X9ACM0_SALSN</name>
<dbReference type="GO" id="GO:0004794">
    <property type="term" value="F:threonine deaminase activity"/>
    <property type="evidence" value="ECO:0007669"/>
    <property type="project" value="UniProtKB-ARBA"/>
</dbReference>
<dbReference type="EMBL" id="PNBA02000001">
    <property type="protein sequence ID" value="KAG6437292.1"/>
    <property type="molecule type" value="Genomic_DNA"/>
</dbReference>
<dbReference type="GO" id="GO:0009097">
    <property type="term" value="P:isoleucine biosynthetic process"/>
    <property type="evidence" value="ECO:0007669"/>
    <property type="project" value="TreeGrafter"/>
</dbReference>
<feature type="domain" description="Tryptophan synthase beta chain-like PALP" evidence="5">
    <location>
        <begin position="106"/>
        <end position="236"/>
    </location>
</feature>
<dbReference type="PANTHER" id="PTHR48078">
    <property type="entry name" value="THREONINE DEHYDRATASE, MITOCHONDRIAL-RELATED"/>
    <property type="match status" value="1"/>
</dbReference>
<dbReference type="GO" id="GO:0006567">
    <property type="term" value="P:L-threonine catabolic process"/>
    <property type="evidence" value="ECO:0007669"/>
    <property type="project" value="TreeGrafter"/>
</dbReference>
<dbReference type="SUPFAM" id="SSF53686">
    <property type="entry name" value="Tryptophan synthase beta subunit-like PLP-dependent enzymes"/>
    <property type="match status" value="1"/>
</dbReference>
<keyword evidence="4" id="KW-0456">Lyase</keyword>
<dbReference type="AlphaFoldDB" id="A0A8X9ACM0"/>
<dbReference type="FunFam" id="3.40.50.1100:FF:000005">
    <property type="entry name" value="Threonine dehydratase catabolic"/>
    <property type="match status" value="1"/>
</dbReference>
<proteinExistence type="inferred from homology"/>
<dbReference type="Proteomes" id="UP000298416">
    <property type="component" value="Unassembled WGS sequence"/>
</dbReference>
<comment type="cofactor">
    <cofactor evidence="1">
        <name>pyridoxal 5'-phosphate</name>
        <dbReference type="ChEBI" id="CHEBI:597326"/>
    </cofactor>
</comment>
<evidence type="ECO:0000313" key="7">
    <source>
        <dbReference type="Proteomes" id="UP000298416"/>
    </source>
</evidence>
<evidence type="ECO:0000256" key="3">
    <source>
        <dbReference type="ARBA" id="ARBA00022898"/>
    </source>
</evidence>
<keyword evidence="7" id="KW-1185">Reference proteome</keyword>
<dbReference type="GO" id="GO:0030170">
    <property type="term" value="F:pyridoxal phosphate binding"/>
    <property type="evidence" value="ECO:0007669"/>
    <property type="project" value="InterPro"/>
</dbReference>
<evidence type="ECO:0000256" key="1">
    <source>
        <dbReference type="ARBA" id="ARBA00001933"/>
    </source>
</evidence>